<proteinExistence type="predicted"/>
<reference evidence="1" key="1">
    <citation type="submission" date="2018-10" db="EMBL/GenBank/DDBJ databases">
        <title>Iterative Subtractive Binning of Freshwater Chronoseries Metagenomes Recovers Nearly Complete Genomes from over Four Hundred Novel Species.</title>
        <authorList>
            <person name="Rodriguez-R L.M."/>
            <person name="Tsementzi D."/>
            <person name="Luo C."/>
            <person name="Konstantinidis K.T."/>
        </authorList>
    </citation>
    <scope>NUCLEOTIDE SEQUENCE</scope>
    <source>
        <strain evidence="1">WB7_6_001</strain>
    </source>
</reference>
<dbReference type="Proteomes" id="UP000713222">
    <property type="component" value="Unassembled WGS sequence"/>
</dbReference>
<name>A0A964V2U2_9PROT</name>
<dbReference type="Gene3D" id="1.10.3210.10">
    <property type="entry name" value="Hypothetical protein af1432"/>
    <property type="match status" value="1"/>
</dbReference>
<dbReference type="SUPFAM" id="SSF109604">
    <property type="entry name" value="HD-domain/PDEase-like"/>
    <property type="match status" value="1"/>
</dbReference>
<accession>A0A964V2U2</accession>
<dbReference type="EMBL" id="RGET01000039">
    <property type="protein sequence ID" value="NBN88046.1"/>
    <property type="molecule type" value="Genomic_DNA"/>
</dbReference>
<sequence length="155" mass="17516">MSLITTAEQLAEAIRNDPQRVAEYLHRINRFGGQAVGCSVLEHSLSVYDRLAGAPANVRLWALLHDCHEILTGDVVRPYTNGLLVNQQDSIDQRVREALGLTLSDDDAMAVTRADVWRGACEFQEVNAGRRVYHHVWPTIDWVHHVRALLREVAR</sequence>
<gene>
    <name evidence="1" type="ORF">EBV32_03020</name>
</gene>
<evidence type="ECO:0008006" key="3">
    <source>
        <dbReference type="Google" id="ProtNLM"/>
    </source>
</evidence>
<organism evidence="1 2">
    <name type="scientific">Candidatus Fonsibacter lacus</name>
    <dbReference type="NCBI Taxonomy" id="2576439"/>
    <lineage>
        <taxon>Bacteria</taxon>
        <taxon>Pseudomonadati</taxon>
        <taxon>Pseudomonadota</taxon>
        <taxon>Alphaproteobacteria</taxon>
        <taxon>Candidatus Pelagibacterales</taxon>
        <taxon>Candidatus Pelagibacterales incertae sedis</taxon>
        <taxon>Candidatus Fonsibacter</taxon>
    </lineage>
</organism>
<comment type="caution">
    <text evidence="1">The sequence shown here is derived from an EMBL/GenBank/DDBJ whole genome shotgun (WGS) entry which is preliminary data.</text>
</comment>
<protein>
    <recommendedName>
        <fullName evidence="3">Phosphohydrolase</fullName>
    </recommendedName>
</protein>
<dbReference type="AlphaFoldDB" id="A0A964V2U2"/>
<evidence type="ECO:0000313" key="1">
    <source>
        <dbReference type="EMBL" id="NBN88046.1"/>
    </source>
</evidence>
<evidence type="ECO:0000313" key="2">
    <source>
        <dbReference type="Proteomes" id="UP000713222"/>
    </source>
</evidence>